<dbReference type="PROSITE" id="PS51257">
    <property type="entry name" value="PROKAR_LIPOPROTEIN"/>
    <property type="match status" value="1"/>
</dbReference>
<sequence length="1292" mass="150251">MSKKAFTGCVVKWLLLVLVVLVQACSDDEKNEPRKKVQVVDNQPIVLYLIDSTHEMSRPYAKELAKVFDYNKIPYATQELPDYADDPYIDPSVRVVYINTTQNLDDLGREILVEFVAMGGTLVFPSLNEDPNGGFLSGIDVGADFMYDLESQGIHFVKNMVPGMEGKSIYPQKKNIGLKRESFKDSINVLATAATDPTQPLIFEHYIGAGRVVHFNTNMVFEKPDRGLLFAPALKGLQGVPYPIVSVGAIFIDDFPSPLYDYKAEPIASELDITQAEYVMDVWWPDMLKVAEQFNIDYSAYPCFNYDRIKQPPFIFREWDMHRSIRDGKEVISANWMTKQVIKHKFEMAFHGYNHESLVDTIWRNPEYMEGALIAARKKWRVNGFGPFPVTYVPPSNDIDSIGLVHLANAMPEIEFMCSIYEGDFYEGGEREYDVDPLEPRLFDFPRVSSGYVFSDFKTYSWQSLYLFTGIWSHFIHPDDIYQLPVESNTSAGDYAYRNAERLGWYTSSNNRKGMLTRWVEYLEEVTETHPSMRFLDVATGATITRDWRNSKYEYIPNGDTYNVKKVSANKWKKKHFFWNVFVEKTNQQLLQEELQRKGLNYTKTPVMGGYLLTVETPEAAIAFSEGLRFKNTRQYSLDEIFSDIKDQFKGYEEKRKTIVQEVDEGEYVEEIELPVTVEDSVQYFVENENLDAATNILLRQLRESTQPDTAIFSQYALYLAYNEKPQEVWGFLENTYKESPKTAMVYLNHYLATEAYPNEELNELWLRRKIERAPTNMELIKEYMQYFYTDQYKEQVKEMLVNAQEGNSAEEAYALYVRYLIDWEPEELHRELVNKSPERYPKLLPMATSIAYAFSDNGMLQDALLWAEYSNEISMLTQLQWWADLEAFNKMETVYLRYIKNNPNDEEVKSFVANTWFDIGEFERAGLVAKSMNNPLKKDSLRERINPEAQYFESDVQKFMILNTPGVFYPDTLQNLLMRLRYNEHASVEYTTDFVEDNFNQSVWNNMVTLHMKTRKLNQHSLSVTYSDVSDLVINTFDANNVAHQLYGLRYRYQTRENTDKPIFYALAGLEKDDLSNTFFSLGAGISQANEKSFKSIGYTFSPVKTGPAISREIYWGELVGYYERGYNKAWQTSLSPVLSHYTTGVYEGAVTGRLFYNIKPLNKSRFSPFAEAFGSVSNGMQEGGNPFWVVERRFYGGGGLAWNYGRDQTRKPYMRVEAGAFYDTYTGNFLRITGNFAFPIKKYTFVTGQFEFYNQALYYSNGFQLGIRHFFRRRKPYYVKPREYDDWYDE</sequence>
<feature type="signal peptide" evidence="1">
    <location>
        <begin position="1"/>
        <end position="24"/>
    </location>
</feature>
<comment type="caution">
    <text evidence="2">The sequence shown here is derived from an EMBL/GenBank/DDBJ whole genome shotgun (WGS) entry which is preliminary data.</text>
</comment>
<dbReference type="Pfam" id="PF09960">
    <property type="entry name" value="DUF2194"/>
    <property type="match status" value="1"/>
</dbReference>
<evidence type="ECO:0000313" key="2">
    <source>
        <dbReference type="EMBL" id="GHE67192.1"/>
    </source>
</evidence>
<feature type="chain" id="PRO_5045983719" description="DUF2194 domain-containing protein" evidence="1">
    <location>
        <begin position="25"/>
        <end position="1292"/>
    </location>
</feature>
<keyword evidence="1" id="KW-0732">Signal</keyword>
<protein>
    <recommendedName>
        <fullName evidence="4">DUF2194 domain-containing protein</fullName>
    </recommendedName>
</protein>
<reference evidence="3" key="1">
    <citation type="journal article" date="2019" name="Int. J. Syst. Evol. Microbiol.">
        <title>The Global Catalogue of Microorganisms (GCM) 10K type strain sequencing project: providing services to taxonomists for standard genome sequencing and annotation.</title>
        <authorList>
            <consortium name="The Broad Institute Genomics Platform"/>
            <consortium name="The Broad Institute Genome Sequencing Center for Infectious Disease"/>
            <person name="Wu L."/>
            <person name="Ma J."/>
        </authorList>
    </citation>
    <scope>NUCLEOTIDE SEQUENCE [LARGE SCALE GENOMIC DNA]</scope>
    <source>
        <strain evidence="3">CGMCC 1.15111</strain>
    </source>
</reference>
<keyword evidence="3" id="KW-1185">Reference proteome</keyword>
<accession>A0ABQ3I5X4</accession>
<dbReference type="Proteomes" id="UP000658258">
    <property type="component" value="Unassembled WGS sequence"/>
</dbReference>
<name>A0ABQ3I5X4_9BACT</name>
<evidence type="ECO:0000256" key="1">
    <source>
        <dbReference type="SAM" id="SignalP"/>
    </source>
</evidence>
<dbReference type="EMBL" id="BNAG01000003">
    <property type="protein sequence ID" value="GHE67192.1"/>
    <property type="molecule type" value="Genomic_DNA"/>
</dbReference>
<dbReference type="RefSeq" id="WP_189630438.1">
    <property type="nucleotide sequence ID" value="NZ_BNAG01000003.1"/>
</dbReference>
<dbReference type="InterPro" id="IPR018695">
    <property type="entry name" value="DUF2194"/>
</dbReference>
<evidence type="ECO:0000313" key="3">
    <source>
        <dbReference type="Proteomes" id="UP000658258"/>
    </source>
</evidence>
<gene>
    <name evidence="2" type="ORF">GCM10011340_23350</name>
</gene>
<organism evidence="2 3">
    <name type="scientific">Roseivirga thermotolerans</name>
    <dbReference type="NCBI Taxonomy" id="1758176"/>
    <lineage>
        <taxon>Bacteria</taxon>
        <taxon>Pseudomonadati</taxon>
        <taxon>Bacteroidota</taxon>
        <taxon>Cytophagia</taxon>
        <taxon>Cytophagales</taxon>
        <taxon>Roseivirgaceae</taxon>
        <taxon>Roseivirga</taxon>
    </lineage>
</organism>
<evidence type="ECO:0008006" key="4">
    <source>
        <dbReference type="Google" id="ProtNLM"/>
    </source>
</evidence>
<proteinExistence type="predicted"/>